<dbReference type="InParanoid" id="A0A2U3N2X2"/>
<proteinExistence type="predicted"/>
<evidence type="ECO:0000313" key="4">
    <source>
        <dbReference type="EMBL" id="SPL72036.1"/>
    </source>
</evidence>
<dbReference type="Gene3D" id="1.25.40.20">
    <property type="entry name" value="Ankyrin repeat-containing domain"/>
    <property type="match status" value="1"/>
</dbReference>
<evidence type="ECO:0000256" key="1">
    <source>
        <dbReference type="ARBA" id="ARBA00022737"/>
    </source>
</evidence>
<dbReference type="Pfam" id="PF12796">
    <property type="entry name" value="Ank_2"/>
    <property type="match status" value="1"/>
</dbReference>
<gene>
    <name evidence="4" type="ORF">KPC_3214</name>
</gene>
<dbReference type="SUPFAM" id="SSF48403">
    <property type="entry name" value="Ankyrin repeat"/>
    <property type="match status" value="1"/>
</dbReference>
<dbReference type="InterPro" id="IPR002110">
    <property type="entry name" value="Ankyrin_rpt"/>
</dbReference>
<dbReference type="PANTHER" id="PTHR24197:SF44">
    <property type="entry name" value="ANKYRIN REPEAT DOMAIN-CONTAINING PROTEIN 54"/>
    <property type="match status" value="1"/>
</dbReference>
<dbReference type="InterPro" id="IPR036770">
    <property type="entry name" value="Ankyrin_rpt-contain_sf"/>
</dbReference>
<dbReference type="PROSITE" id="PS50088">
    <property type="entry name" value="ANK_REPEAT"/>
    <property type="match status" value="3"/>
</dbReference>
<dbReference type="AlphaFoldDB" id="A0A2U3N2X2"/>
<evidence type="ECO:0000313" key="5">
    <source>
        <dbReference type="Proteomes" id="UP000245974"/>
    </source>
</evidence>
<reference evidence="5" key="1">
    <citation type="submission" date="2018-03" db="EMBL/GenBank/DDBJ databases">
        <authorList>
            <person name="Blom J."/>
        </authorList>
    </citation>
    <scope>NUCLEOTIDE SEQUENCE [LARGE SCALE GENOMIC DNA]</scope>
    <source>
        <strain evidence="5">KPC-SM-21</strain>
    </source>
</reference>
<name>A0A2U3N2X2_9GAMM</name>
<feature type="repeat" description="ANK" evidence="3">
    <location>
        <begin position="1"/>
        <end position="27"/>
    </location>
</feature>
<dbReference type="PROSITE" id="PS50297">
    <property type="entry name" value="ANK_REP_REGION"/>
    <property type="match status" value="1"/>
</dbReference>
<feature type="repeat" description="ANK" evidence="3">
    <location>
        <begin position="61"/>
        <end position="95"/>
    </location>
</feature>
<dbReference type="Proteomes" id="UP000245974">
    <property type="component" value="Unassembled WGS sequence"/>
</dbReference>
<sequence>MFSVIEKNIEIVKYLLDLNADVNIHDKKGFTALHFAVFAKELEIIKLLVEAGAKIDAIDDQGNTPLWRAMMTTGGDSEISKYLISKEADLDKKNKHGVSPRDLF</sequence>
<feature type="repeat" description="ANK" evidence="3">
    <location>
        <begin position="28"/>
        <end position="60"/>
    </location>
</feature>
<dbReference type="PANTHER" id="PTHR24197">
    <property type="entry name" value="ANKYRIN REPEAT DOMAIN-CONTAINING PROTEIN 61"/>
    <property type="match status" value="1"/>
</dbReference>
<accession>A0A2U3N2X2</accession>
<protein>
    <submittedName>
        <fullName evidence="4">Ankyrin repeat protein</fullName>
    </submittedName>
</protein>
<keyword evidence="2 3" id="KW-0040">ANK repeat</keyword>
<evidence type="ECO:0000256" key="2">
    <source>
        <dbReference type="ARBA" id="ARBA00023043"/>
    </source>
</evidence>
<evidence type="ECO:0000256" key="3">
    <source>
        <dbReference type="PROSITE-ProRule" id="PRU00023"/>
    </source>
</evidence>
<keyword evidence="1" id="KW-0677">Repeat</keyword>
<organism evidence="4 5">
    <name type="scientific">Acinetobacter stercoris</name>
    <dbReference type="NCBI Taxonomy" id="2126983"/>
    <lineage>
        <taxon>Bacteria</taxon>
        <taxon>Pseudomonadati</taxon>
        <taxon>Pseudomonadota</taxon>
        <taxon>Gammaproteobacteria</taxon>
        <taxon>Moraxellales</taxon>
        <taxon>Moraxellaceae</taxon>
        <taxon>Acinetobacter</taxon>
    </lineage>
</organism>
<dbReference type="SMART" id="SM00248">
    <property type="entry name" value="ANK"/>
    <property type="match status" value="3"/>
</dbReference>
<dbReference type="EMBL" id="OOGT01000208">
    <property type="protein sequence ID" value="SPL72036.1"/>
    <property type="molecule type" value="Genomic_DNA"/>
</dbReference>
<keyword evidence="5" id="KW-1185">Reference proteome</keyword>